<feature type="compositionally biased region" description="Polar residues" evidence="1">
    <location>
        <begin position="392"/>
        <end position="401"/>
    </location>
</feature>
<feature type="compositionally biased region" description="Basic residues" evidence="1">
    <location>
        <begin position="291"/>
        <end position="303"/>
    </location>
</feature>
<reference evidence="2" key="2">
    <citation type="submission" date="2022-06" db="UniProtKB">
        <authorList>
            <consortium name="EnsemblMetazoa"/>
        </authorList>
    </citation>
    <scope>IDENTIFICATION</scope>
</reference>
<sequence>MTELPIVQCVSDTYQYINRIIEDALEQTEQILLKLKTRRDDTVINMKNKTARLSEIKGTKKKPSEMHKKPSEVHKKSSAVPLNKFGFSAERNPDDNGTGTLPASMPQHPRKISTSSRQITDLLHLPTDDEDRNLRFNDRIFIALDQKSIMLIREYDSFPNHDDQQQQPKSKDWYQQQAEAMDQHLQQVKKIGINRPAPSKNVRPEQFQQQTELSEMIQQQQLSRMQKPKINESGRFANKGEILLSNQNISISPFPTNALNAQDEFKSMSKEDDYCKKTTVSKKKVSEKLQKPKSYKERKKFDRRSKSYREKSSENFNSIRVDEQATSSEKTDRAWEARRSASDTSLQYSPIADKPDIISEEEDEVSVPEEGSDEIRQTGKYKKGLKKKKQQSVEQNFATKSVSKHPRSSVIDSMGHRKIVMKGWKPHFKITR</sequence>
<evidence type="ECO:0000313" key="2">
    <source>
        <dbReference type="EnsemblMetazoa" id="OVOC6427.1"/>
    </source>
</evidence>
<reference evidence="3" key="1">
    <citation type="submission" date="2013-10" db="EMBL/GenBank/DDBJ databases">
        <title>Genome sequencing of Onchocerca volvulus.</title>
        <authorList>
            <person name="Cotton J."/>
            <person name="Tsai J."/>
            <person name="Stanley E."/>
            <person name="Tracey A."/>
            <person name="Holroyd N."/>
            <person name="Lustigman S."/>
            <person name="Berriman M."/>
        </authorList>
    </citation>
    <scope>NUCLEOTIDE SEQUENCE</scope>
</reference>
<feature type="compositionally biased region" description="Basic and acidic residues" evidence="1">
    <location>
        <begin position="57"/>
        <end position="75"/>
    </location>
</feature>
<dbReference type="EnsemblMetazoa" id="OVOC6427.1">
    <property type="protein sequence ID" value="OVOC6427.1"/>
    <property type="gene ID" value="WBGene00243236"/>
</dbReference>
<dbReference type="AlphaFoldDB" id="A0A8R1Y1Q4"/>
<feature type="compositionally biased region" description="Basic residues" evidence="1">
    <location>
        <begin position="379"/>
        <end position="390"/>
    </location>
</feature>
<accession>A0A8R1Y1Q4</accession>
<proteinExistence type="predicted"/>
<organism evidence="2 3">
    <name type="scientific">Onchocerca volvulus</name>
    <dbReference type="NCBI Taxonomy" id="6282"/>
    <lineage>
        <taxon>Eukaryota</taxon>
        <taxon>Metazoa</taxon>
        <taxon>Ecdysozoa</taxon>
        <taxon>Nematoda</taxon>
        <taxon>Chromadorea</taxon>
        <taxon>Rhabditida</taxon>
        <taxon>Spirurina</taxon>
        <taxon>Spiruromorpha</taxon>
        <taxon>Filarioidea</taxon>
        <taxon>Onchocercidae</taxon>
        <taxon>Onchocerca</taxon>
    </lineage>
</organism>
<dbReference type="Proteomes" id="UP000024404">
    <property type="component" value="Unassembled WGS sequence"/>
</dbReference>
<keyword evidence="3" id="KW-1185">Reference proteome</keyword>
<feature type="compositionally biased region" description="Basic and acidic residues" evidence="1">
    <location>
        <begin position="304"/>
        <end position="313"/>
    </location>
</feature>
<dbReference type="EMBL" id="CMVM020000172">
    <property type="status" value="NOT_ANNOTATED_CDS"/>
    <property type="molecule type" value="Genomic_DNA"/>
</dbReference>
<evidence type="ECO:0000256" key="1">
    <source>
        <dbReference type="SAM" id="MobiDB-lite"/>
    </source>
</evidence>
<feature type="region of interest" description="Disordered" evidence="1">
    <location>
        <begin position="271"/>
        <end position="411"/>
    </location>
</feature>
<feature type="compositionally biased region" description="Basic and acidic residues" evidence="1">
    <location>
        <begin position="329"/>
        <end position="341"/>
    </location>
</feature>
<name>A0A8R1Y1Q4_ONCVO</name>
<protein>
    <submittedName>
        <fullName evidence="2">Uncharacterized protein</fullName>
    </submittedName>
</protein>
<dbReference type="OMA" id="HRKIVMK"/>
<evidence type="ECO:0000313" key="3">
    <source>
        <dbReference type="Proteomes" id="UP000024404"/>
    </source>
</evidence>
<feature type="region of interest" description="Disordered" evidence="1">
    <location>
        <begin position="57"/>
        <end position="115"/>
    </location>
</feature>
<feature type="compositionally biased region" description="Acidic residues" evidence="1">
    <location>
        <begin position="358"/>
        <end position="372"/>
    </location>
</feature>